<evidence type="ECO:0000313" key="2">
    <source>
        <dbReference type="Proteomes" id="UP001209878"/>
    </source>
</evidence>
<sequence>MCNCLLKLSRM</sequence>
<name>A0AAD9NKS4_RIDPI</name>
<gene>
    <name evidence="1" type="ORF">NP493_1011g01017</name>
</gene>
<comment type="caution">
    <text evidence="1">The sequence shown here is derived from an EMBL/GenBank/DDBJ whole genome shotgun (WGS) entry which is preliminary data.</text>
</comment>
<dbReference type="Proteomes" id="UP001209878">
    <property type="component" value="Unassembled WGS sequence"/>
</dbReference>
<proteinExistence type="predicted"/>
<reference evidence="1" key="1">
    <citation type="journal article" date="2023" name="Mol. Biol. Evol.">
        <title>Third-Generation Sequencing Reveals the Adaptive Role of the Epigenome in Three Deep-Sea Polychaetes.</title>
        <authorList>
            <person name="Perez M."/>
            <person name="Aroh O."/>
            <person name="Sun Y."/>
            <person name="Lan Y."/>
            <person name="Juniper S.K."/>
            <person name="Young C.R."/>
            <person name="Angers B."/>
            <person name="Qian P.Y."/>
        </authorList>
    </citation>
    <scope>NUCLEOTIDE SEQUENCE</scope>
    <source>
        <strain evidence="1">R07B-5</strain>
    </source>
</reference>
<organism evidence="1 2">
    <name type="scientific">Ridgeia piscesae</name>
    <name type="common">Tubeworm</name>
    <dbReference type="NCBI Taxonomy" id="27915"/>
    <lineage>
        <taxon>Eukaryota</taxon>
        <taxon>Metazoa</taxon>
        <taxon>Spiralia</taxon>
        <taxon>Lophotrochozoa</taxon>
        <taxon>Annelida</taxon>
        <taxon>Polychaeta</taxon>
        <taxon>Sedentaria</taxon>
        <taxon>Canalipalpata</taxon>
        <taxon>Sabellida</taxon>
        <taxon>Siboglinidae</taxon>
        <taxon>Ridgeia</taxon>
    </lineage>
</organism>
<keyword evidence="2" id="KW-1185">Reference proteome</keyword>
<evidence type="ECO:0000313" key="1">
    <source>
        <dbReference type="EMBL" id="KAK2171926.1"/>
    </source>
</evidence>
<protein>
    <submittedName>
        <fullName evidence="1">Uncharacterized protein</fullName>
    </submittedName>
</protein>
<accession>A0AAD9NKS4</accession>
<dbReference type="EMBL" id="JAODUO010001012">
    <property type="protein sequence ID" value="KAK2171926.1"/>
    <property type="molecule type" value="Genomic_DNA"/>
</dbReference>